<dbReference type="EMBL" id="CP014504">
    <property type="protein sequence ID" value="AMP99777.1"/>
    <property type="molecule type" value="Genomic_DNA"/>
</dbReference>
<feature type="region of interest" description="Disordered" evidence="1">
    <location>
        <begin position="248"/>
        <end position="283"/>
    </location>
</feature>
<evidence type="ECO:0000313" key="3">
    <source>
        <dbReference type="EMBL" id="AMP99777.1"/>
    </source>
</evidence>
<dbReference type="InterPro" id="IPR025343">
    <property type="entry name" value="DUF4099"/>
</dbReference>
<feature type="domain" description="DUF4099" evidence="2">
    <location>
        <begin position="20"/>
        <end position="101"/>
    </location>
</feature>
<evidence type="ECO:0000259" key="2">
    <source>
        <dbReference type="Pfam" id="PF13351"/>
    </source>
</evidence>
<dbReference type="AlphaFoldDB" id="A0A127VEV5"/>
<dbReference type="Pfam" id="PF13351">
    <property type="entry name" value="DUF4099"/>
    <property type="match status" value="1"/>
</dbReference>
<accession>A0A127VEV5</accession>
<dbReference type="Proteomes" id="UP000071561">
    <property type="component" value="Chromosome"/>
</dbReference>
<sequence length="283" mass="32329">MWQDAKSSQNFNLLIMETFIKENELPIKELEKLGLYQEGKLNLSSEDVDALLAGRRTDMRSMFHLKMDGFEIRQLDAKLSLNRNPDSTVTLNLHPIYKEVKPHPLLSEEEARVLLDGKLQSIQKVYEQADKKLAMLIIEYDKQTREFVSYHPEQVEAPIKVNGQVMSEEQQKAFQRGDVIELDEGTRIQHSATDSKGIRSDRKALILSVLMDGGISYLLLRGIRNLAGNKDGQKEEYTKGYNQALADSMVGKPKREKEMTVGEHKDYETGSQYSRGYGRTSSR</sequence>
<organism evidence="3 4">
    <name type="scientific">Pedobacter cryoconitis</name>
    <dbReference type="NCBI Taxonomy" id="188932"/>
    <lineage>
        <taxon>Bacteria</taxon>
        <taxon>Pseudomonadati</taxon>
        <taxon>Bacteroidota</taxon>
        <taxon>Sphingobacteriia</taxon>
        <taxon>Sphingobacteriales</taxon>
        <taxon>Sphingobacteriaceae</taxon>
        <taxon>Pedobacter</taxon>
    </lineage>
</organism>
<proteinExistence type="predicted"/>
<dbReference type="KEGG" id="pcm:AY601_2902"/>
<protein>
    <recommendedName>
        <fullName evidence="2">DUF4099 domain-containing protein</fullName>
    </recommendedName>
</protein>
<evidence type="ECO:0000313" key="4">
    <source>
        <dbReference type="Proteomes" id="UP000071561"/>
    </source>
</evidence>
<evidence type="ECO:0000256" key="1">
    <source>
        <dbReference type="SAM" id="MobiDB-lite"/>
    </source>
</evidence>
<reference evidence="3 4" key="1">
    <citation type="submission" date="2016-03" db="EMBL/GenBank/DDBJ databases">
        <title>Complete genome sequence of Pedobacter cryoconitis PAMC 27485.</title>
        <authorList>
            <person name="Lee J."/>
            <person name="Kim O.-S."/>
        </authorList>
    </citation>
    <scope>NUCLEOTIDE SEQUENCE [LARGE SCALE GENOMIC DNA]</scope>
    <source>
        <strain evidence="3 4">PAMC 27485</strain>
    </source>
</reference>
<feature type="compositionally biased region" description="Basic and acidic residues" evidence="1">
    <location>
        <begin position="253"/>
        <end position="268"/>
    </location>
</feature>
<name>A0A127VEV5_9SPHI</name>
<gene>
    <name evidence="3" type="ORF">AY601_2902</name>
</gene>
<feature type="compositionally biased region" description="Polar residues" evidence="1">
    <location>
        <begin position="269"/>
        <end position="283"/>
    </location>
</feature>
<keyword evidence="4" id="KW-1185">Reference proteome</keyword>
<dbReference type="PATRIC" id="fig|188932.3.peg.3029"/>